<feature type="binding site" evidence="14">
    <location>
        <position position="313"/>
    </location>
    <ligand>
        <name>NAD(+)</name>
        <dbReference type="ChEBI" id="CHEBI:57540"/>
    </ligand>
</feature>
<dbReference type="InterPro" id="IPR001679">
    <property type="entry name" value="DNA_ligase"/>
</dbReference>
<dbReference type="SUPFAM" id="SSF52113">
    <property type="entry name" value="BRCT domain"/>
    <property type="match status" value="1"/>
</dbReference>
<dbReference type="Pfam" id="PF01653">
    <property type="entry name" value="DNA_ligase_aden"/>
    <property type="match status" value="1"/>
</dbReference>
<evidence type="ECO:0000313" key="17">
    <source>
        <dbReference type="Proteomes" id="UP000469724"/>
    </source>
</evidence>
<keyword evidence="9 14" id="KW-0460">Magnesium</keyword>
<evidence type="ECO:0000256" key="4">
    <source>
        <dbReference type="ARBA" id="ARBA00022598"/>
    </source>
</evidence>
<dbReference type="SUPFAM" id="SSF50249">
    <property type="entry name" value="Nucleic acid-binding proteins"/>
    <property type="match status" value="1"/>
</dbReference>
<name>A0A7K3NGK1_9BACT</name>
<dbReference type="Pfam" id="PF03120">
    <property type="entry name" value="OB_DNA_ligase"/>
    <property type="match status" value="1"/>
</dbReference>
<dbReference type="InterPro" id="IPR013840">
    <property type="entry name" value="DNAligase_N"/>
</dbReference>
<evidence type="ECO:0000256" key="1">
    <source>
        <dbReference type="ARBA" id="ARBA00004067"/>
    </source>
</evidence>
<evidence type="ECO:0000256" key="8">
    <source>
        <dbReference type="ARBA" id="ARBA00022833"/>
    </source>
</evidence>
<keyword evidence="6 14" id="KW-0479">Metal-binding</keyword>
<dbReference type="PANTHER" id="PTHR23389">
    <property type="entry name" value="CHROMOSOME TRANSMISSION FIDELITY FACTOR 18"/>
    <property type="match status" value="1"/>
</dbReference>
<evidence type="ECO:0000256" key="5">
    <source>
        <dbReference type="ARBA" id="ARBA00022705"/>
    </source>
</evidence>
<feature type="binding site" evidence="14">
    <location>
        <position position="128"/>
    </location>
    <ligand>
        <name>NAD(+)</name>
        <dbReference type="ChEBI" id="CHEBI:57540"/>
    </ligand>
</feature>
<dbReference type="PANTHER" id="PTHR23389:SF9">
    <property type="entry name" value="DNA LIGASE"/>
    <property type="match status" value="1"/>
</dbReference>
<sequence length="709" mass="76827">MRPTDGEGVAYGSIDPAARVRELRDLIRHHDHRYYVLDDPQVSDAQYDALFRELQDIEAAYPELADPTSPTRRVGGAPAEGYVSRPHRQRMYSLDNAMSREEWEAFLERAANALARQGEKLGAAFWVDPKFDGLALEVVYERGLFVSALTRGDGVTGEDVTENLRTVRSVPLTLAPHAAAAGLPTPELLEVRGEVVITRQDFYELNEARRAAGEKVFANPRNAAAGSVRQLDPKITASRPLRFFAYATGESLFPGGAAPWKTHSAMMAALSGYGFSVAREGRVCRAAQVYPFFEELGRKRLDLPFEIDGAVVKCDDLAVQAALGFTDRAPRFAVALKFPAHEAETVLEKIEVQVGRTRVITPVAILAPVSLAGVTVSRATLHNEDEIAAKDLREGDTVVVRRAGDVIPEVVRAVEEKRPPEGRKPFTFPSDCPSCHTPSVRLPGESARKCVNPDCPGVRLRGVIYFVSKAGLDIEGVGGKWIEILVARGLLRTPADLFVLTKEQLLELPRMKEKSATKFITAIARARESASLGKCIAALGIPLVGTRTAKTLAARFTDMDALAGASEEDLTALSDVGPEVARSIREFFAAPEQRELLGRFKAVGLWPVAVSKAPADVAGPLRGKRFLFTGELVGLPRQEAQTMAEAAGGIVISAVSKKLDYLVVGDKPGSKLQKARELGCEVIDKAAFLELVRSGPGRAGMVQGRLLPG</sequence>
<comment type="similarity">
    <text evidence="13 14">Belongs to the NAD-dependent DNA ligase family. LigA subfamily.</text>
</comment>
<dbReference type="Pfam" id="PF12826">
    <property type="entry name" value="HHH_2"/>
    <property type="match status" value="1"/>
</dbReference>
<evidence type="ECO:0000256" key="13">
    <source>
        <dbReference type="ARBA" id="ARBA00060881"/>
    </source>
</evidence>
<evidence type="ECO:0000256" key="10">
    <source>
        <dbReference type="ARBA" id="ARBA00023027"/>
    </source>
</evidence>
<feature type="binding site" evidence="14">
    <location>
        <position position="194"/>
    </location>
    <ligand>
        <name>NAD(+)</name>
        <dbReference type="ChEBI" id="CHEBI:57540"/>
    </ligand>
</feature>
<evidence type="ECO:0000256" key="11">
    <source>
        <dbReference type="ARBA" id="ARBA00023204"/>
    </source>
</evidence>
<feature type="binding site" evidence="14">
    <location>
        <position position="450"/>
    </location>
    <ligand>
        <name>Zn(2+)</name>
        <dbReference type="ChEBI" id="CHEBI:29105"/>
    </ligand>
</feature>
<dbReference type="Gene3D" id="3.30.470.30">
    <property type="entry name" value="DNA ligase/mRNA capping enzyme"/>
    <property type="match status" value="1"/>
</dbReference>
<dbReference type="CDD" id="cd00114">
    <property type="entry name" value="LIGANc"/>
    <property type="match status" value="1"/>
</dbReference>
<evidence type="ECO:0000256" key="6">
    <source>
        <dbReference type="ARBA" id="ARBA00022723"/>
    </source>
</evidence>
<protein>
    <recommendedName>
        <fullName evidence="3 14">DNA ligase</fullName>
        <ecNumber evidence="2 14">6.5.1.2</ecNumber>
    </recommendedName>
    <alternativeName>
        <fullName evidence="14">Polydeoxyribonucleotide synthase [NAD(+)]</fullName>
    </alternativeName>
</protein>
<dbReference type="FunFam" id="2.40.50.140:FF:000012">
    <property type="entry name" value="DNA ligase"/>
    <property type="match status" value="1"/>
</dbReference>
<evidence type="ECO:0000256" key="2">
    <source>
        <dbReference type="ARBA" id="ARBA00012722"/>
    </source>
</evidence>
<organism evidence="16 17">
    <name type="scientific">Desulfolutivibrio sulfodismutans</name>
    <dbReference type="NCBI Taxonomy" id="63561"/>
    <lineage>
        <taxon>Bacteria</taxon>
        <taxon>Pseudomonadati</taxon>
        <taxon>Thermodesulfobacteriota</taxon>
        <taxon>Desulfovibrionia</taxon>
        <taxon>Desulfovibrionales</taxon>
        <taxon>Desulfovibrionaceae</taxon>
        <taxon>Desulfolutivibrio</taxon>
    </lineage>
</organism>
<dbReference type="Proteomes" id="UP000469724">
    <property type="component" value="Unassembled WGS sequence"/>
</dbReference>
<feature type="binding site" evidence="14">
    <location>
        <begin position="44"/>
        <end position="48"/>
    </location>
    <ligand>
        <name>NAD(+)</name>
        <dbReference type="ChEBI" id="CHEBI:57540"/>
    </ligand>
</feature>
<proteinExistence type="inferred from homology"/>
<keyword evidence="10 14" id="KW-0520">NAD</keyword>
<dbReference type="NCBIfam" id="NF005932">
    <property type="entry name" value="PRK07956.1"/>
    <property type="match status" value="1"/>
</dbReference>
<evidence type="ECO:0000256" key="14">
    <source>
        <dbReference type="HAMAP-Rule" id="MF_01588"/>
    </source>
</evidence>
<keyword evidence="4 14" id="KW-0436">Ligase</keyword>
<dbReference type="SMART" id="SM00532">
    <property type="entry name" value="LIGANc"/>
    <property type="match status" value="1"/>
</dbReference>
<dbReference type="GO" id="GO:0003911">
    <property type="term" value="F:DNA ligase (NAD+) activity"/>
    <property type="evidence" value="ECO:0007669"/>
    <property type="project" value="UniProtKB-UniRule"/>
</dbReference>
<dbReference type="GO" id="GO:0003677">
    <property type="term" value="F:DNA binding"/>
    <property type="evidence" value="ECO:0007669"/>
    <property type="project" value="InterPro"/>
</dbReference>
<dbReference type="Gene3D" id="6.20.10.30">
    <property type="match status" value="1"/>
</dbReference>
<dbReference type="GO" id="GO:0005829">
    <property type="term" value="C:cytosol"/>
    <property type="evidence" value="ECO:0007669"/>
    <property type="project" value="TreeGrafter"/>
</dbReference>
<feature type="binding site" evidence="14">
    <location>
        <position position="337"/>
    </location>
    <ligand>
        <name>NAD(+)</name>
        <dbReference type="ChEBI" id="CHEBI:57540"/>
    </ligand>
</feature>
<keyword evidence="5 14" id="KW-0235">DNA replication</keyword>
<feature type="binding site" evidence="14">
    <location>
        <begin position="93"/>
        <end position="94"/>
    </location>
    <ligand>
        <name>NAD(+)</name>
        <dbReference type="ChEBI" id="CHEBI:57540"/>
    </ligand>
</feature>
<dbReference type="HAMAP" id="MF_01588">
    <property type="entry name" value="DNA_ligase_A"/>
    <property type="match status" value="1"/>
</dbReference>
<dbReference type="EC" id="6.5.1.2" evidence="2 14"/>
<keyword evidence="17" id="KW-1185">Reference proteome</keyword>
<reference evidence="16 17" key="1">
    <citation type="submission" date="2020-02" db="EMBL/GenBank/DDBJ databases">
        <title>Comparative genomics of sulfur disproportionating microorganisms.</title>
        <authorList>
            <person name="Ward L.M."/>
            <person name="Bertran E."/>
            <person name="Johnston D.T."/>
        </authorList>
    </citation>
    <scope>NUCLEOTIDE SEQUENCE [LARGE SCALE GENOMIC DNA]</scope>
    <source>
        <strain evidence="16 17">DSM 3696</strain>
    </source>
</reference>
<dbReference type="Gene3D" id="1.10.150.20">
    <property type="entry name" value="5' to 3' exonuclease, C-terminal subdomain"/>
    <property type="match status" value="2"/>
</dbReference>
<dbReference type="SMART" id="SM00278">
    <property type="entry name" value="HhH1"/>
    <property type="match status" value="3"/>
</dbReference>
<comment type="catalytic activity">
    <reaction evidence="12 14">
        <text>NAD(+) + (deoxyribonucleotide)n-3'-hydroxyl + 5'-phospho-(deoxyribonucleotide)m = (deoxyribonucleotide)n+m + AMP + beta-nicotinamide D-nucleotide.</text>
        <dbReference type="EC" id="6.5.1.2"/>
    </reaction>
</comment>
<dbReference type="InterPro" id="IPR012340">
    <property type="entry name" value="NA-bd_OB-fold"/>
</dbReference>
<dbReference type="GO" id="GO:0046872">
    <property type="term" value="F:metal ion binding"/>
    <property type="evidence" value="ECO:0007669"/>
    <property type="project" value="UniProtKB-KW"/>
</dbReference>
<accession>A0A7K3NGK1</accession>
<dbReference type="Gene3D" id="3.40.50.10190">
    <property type="entry name" value="BRCT domain"/>
    <property type="match status" value="1"/>
</dbReference>
<dbReference type="SUPFAM" id="SSF47781">
    <property type="entry name" value="RuvA domain 2-like"/>
    <property type="match status" value="1"/>
</dbReference>
<dbReference type="SUPFAM" id="SSF56091">
    <property type="entry name" value="DNA ligase/mRNA capping enzyme, catalytic domain"/>
    <property type="match status" value="1"/>
</dbReference>
<keyword evidence="14" id="KW-0464">Manganese</keyword>
<feature type="active site" description="N6-AMP-lysine intermediate" evidence="14">
    <location>
        <position position="130"/>
    </location>
</feature>
<dbReference type="Gene3D" id="1.10.287.610">
    <property type="entry name" value="Helix hairpin bin"/>
    <property type="match status" value="1"/>
</dbReference>
<dbReference type="AlphaFoldDB" id="A0A7K3NGK1"/>
<dbReference type="InterPro" id="IPR036420">
    <property type="entry name" value="BRCT_dom_sf"/>
</dbReference>
<dbReference type="SMART" id="SM00292">
    <property type="entry name" value="BRCT"/>
    <property type="match status" value="1"/>
</dbReference>
<dbReference type="InterPro" id="IPR018239">
    <property type="entry name" value="DNA_ligase_AS"/>
</dbReference>
<comment type="function">
    <text evidence="1 14">DNA ligase that catalyzes the formation of phosphodiester linkages between 5'-phosphoryl and 3'-hydroxyl groups in double-stranded DNA using NAD as a coenzyme and as the energy source for the reaction. It is essential for DNA replication and repair of damaged DNA.</text>
</comment>
<dbReference type="PROSITE" id="PS50172">
    <property type="entry name" value="BRCT"/>
    <property type="match status" value="1"/>
</dbReference>
<dbReference type="GO" id="GO:0006281">
    <property type="term" value="P:DNA repair"/>
    <property type="evidence" value="ECO:0007669"/>
    <property type="project" value="UniProtKB-KW"/>
</dbReference>
<feature type="binding site" evidence="14">
    <location>
        <position position="455"/>
    </location>
    <ligand>
        <name>Zn(2+)</name>
        <dbReference type="ChEBI" id="CHEBI:29105"/>
    </ligand>
</feature>
<dbReference type="Gene3D" id="2.40.50.140">
    <property type="entry name" value="Nucleic acid-binding proteins"/>
    <property type="match status" value="1"/>
</dbReference>
<evidence type="ECO:0000313" key="16">
    <source>
        <dbReference type="EMBL" id="NDY55321.1"/>
    </source>
</evidence>
<dbReference type="InterPro" id="IPR010994">
    <property type="entry name" value="RuvA_2-like"/>
</dbReference>
<dbReference type="InterPro" id="IPR013839">
    <property type="entry name" value="DNAligase_adenylation"/>
</dbReference>
<dbReference type="CDD" id="cd17748">
    <property type="entry name" value="BRCT_DNA_ligase_like"/>
    <property type="match status" value="1"/>
</dbReference>
<dbReference type="PROSITE" id="PS01055">
    <property type="entry name" value="DNA_LIGASE_N1"/>
    <property type="match status" value="1"/>
</dbReference>
<evidence type="ECO:0000256" key="3">
    <source>
        <dbReference type="ARBA" id="ARBA00013308"/>
    </source>
</evidence>
<keyword evidence="8 14" id="KW-0862">Zinc</keyword>
<dbReference type="Pfam" id="PF14520">
    <property type="entry name" value="HHH_5"/>
    <property type="match status" value="1"/>
</dbReference>
<dbReference type="PIRSF" id="PIRSF001604">
    <property type="entry name" value="LigA"/>
    <property type="match status" value="1"/>
</dbReference>
<dbReference type="Pfam" id="PF00533">
    <property type="entry name" value="BRCT"/>
    <property type="match status" value="1"/>
</dbReference>
<evidence type="ECO:0000256" key="7">
    <source>
        <dbReference type="ARBA" id="ARBA00022763"/>
    </source>
</evidence>
<comment type="cofactor">
    <cofactor evidence="14">
        <name>Mg(2+)</name>
        <dbReference type="ChEBI" id="CHEBI:18420"/>
    </cofactor>
    <cofactor evidence="14">
        <name>Mn(2+)</name>
        <dbReference type="ChEBI" id="CHEBI:29035"/>
    </cofactor>
</comment>
<feature type="binding site" evidence="14">
    <location>
        <position position="435"/>
    </location>
    <ligand>
        <name>Zn(2+)</name>
        <dbReference type="ChEBI" id="CHEBI:29105"/>
    </ligand>
</feature>
<dbReference type="InterPro" id="IPR003583">
    <property type="entry name" value="Hlx-hairpin-Hlx_DNA-bd_motif"/>
</dbReference>
<evidence type="ECO:0000256" key="12">
    <source>
        <dbReference type="ARBA" id="ARBA00034005"/>
    </source>
</evidence>
<dbReference type="FunFam" id="1.10.287.610:FF:000002">
    <property type="entry name" value="DNA ligase"/>
    <property type="match status" value="1"/>
</dbReference>
<dbReference type="InterPro" id="IPR004150">
    <property type="entry name" value="NAD_DNA_ligase_OB"/>
</dbReference>
<keyword evidence="11 14" id="KW-0234">DNA repair</keyword>
<dbReference type="NCBIfam" id="TIGR00575">
    <property type="entry name" value="dnlj"/>
    <property type="match status" value="1"/>
</dbReference>
<dbReference type="GO" id="GO:0006260">
    <property type="term" value="P:DNA replication"/>
    <property type="evidence" value="ECO:0007669"/>
    <property type="project" value="UniProtKB-KW"/>
</dbReference>
<dbReference type="EMBL" id="JAAGRQ010000003">
    <property type="protein sequence ID" value="NDY55321.1"/>
    <property type="molecule type" value="Genomic_DNA"/>
</dbReference>
<evidence type="ECO:0000256" key="9">
    <source>
        <dbReference type="ARBA" id="ARBA00022842"/>
    </source>
</evidence>
<keyword evidence="7 14" id="KW-0227">DNA damage</keyword>
<evidence type="ECO:0000259" key="15">
    <source>
        <dbReference type="PROSITE" id="PS50172"/>
    </source>
</evidence>
<dbReference type="InterPro" id="IPR041663">
    <property type="entry name" value="DisA/LigA_HHH"/>
</dbReference>
<feature type="binding site" evidence="14">
    <location>
        <position position="432"/>
    </location>
    <ligand>
        <name>Zn(2+)</name>
        <dbReference type="ChEBI" id="CHEBI:29105"/>
    </ligand>
</feature>
<feature type="domain" description="BRCT" evidence="15">
    <location>
        <begin position="616"/>
        <end position="695"/>
    </location>
</feature>
<gene>
    <name evidence="14 16" type="primary">ligA</name>
    <name evidence="16" type="ORF">G3N56_00995</name>
</gene>
<comment type="caution">
    <text evidence="16">The sequence shown here is derived from an EMBL/GenBank/DDBJ whole genome shotgun (WGS) entry which is preliminary data.</text>
</comment>
<feature type="binding site" evidence="14">
    <location>
        <position position="151"/>
    </location>
    <ligand>
        <name>NAD(+)</name>
        <dbReference type="ChEBI" id="CHEBI:57540"/>
    </ligand>
</feature>
<dbReference type="InterPro" id="IPR001357">
    <property type="entry name" value="BRCT_dom"/>
</dbReference>